<evidence type="ECO:0000313" key="4">
    <source>
        <dbReference type="Proteomes" id="UP000188169"/>
    </source>
</evidence>
<keyword evidence="1 2" id="KW-0472">Membrane</keyword>
<dbReference type="InterPro" id="IPR007401">
    <property type="entry name" value="DUF454"/>
</dbReference>
<sequence length="139" mass="16018">MTDDSQYRYTGNINPSKYASMRWLYLVLGGMFFGLGVVGALLPVMPTAPFVLLAAACWARGSKRFYLWLINHKYMGKYIRDWEERRAVPRRAKWLACIMMTVSGTMLFFTVPDAQVWVAWTVALVCFCVGIYLWRLPDA</sequence>
<keyword evidence="1" id="KW-0997">Cell inner membrane</keyword>
<dbReference type="RefSeq" id="WP_077447850.1">
    <property type="nucleotide sequence ID" value="NZ_FUGD01000046.1"/>
</dbReference>
<feature type="transmembrane region" description="Helical" evidence="2">
    <location>
        <begin position="92"/>
        <end position="111"/>
    </location>
</feature>
<dbReference type="PIRSF" id="PIRSF016789">
    <property type="entry name" value="DUF454"/>
    <property type="match status" value="1"/>
</dbReference>
<organism evidence="3 4">
    <name type="scientific">Psychrobacter pasteurii</name>
    <dbReference type="NCBI Taxonomy" id="1945520"/>
    <lineage>
        <taxon>Bacteria</taxon>
        <taxon>Pseudomonadati</taxon>
        <taxon>Pseudomonadota</taxon>
        <taxon>Gammaproteobacteria</taxon>
        <taxon>Moraxellales</taxon>
        <taxon>Moraxellaceae</taxon>
        <taxon>Psychrobacter</taxon>
    </lineage>
</organism>
<evidence type="ECO:0000256" key="1">
    <source>
        <dbReference type="PIRNR" id="PIRNR016789"/>
    </source>
</evidence>
<reference evidence="4" key="1">
    <citation type="submission" date="2017-02" db="EMBL/GenBank/DDBJ databases">
        <authorList>
            <person name="Mornico D."/>
        </authorList>
    </citation>
    <scope>NUCLEOTIDE SEQUENCE [LARGE SCALE GENOMIC DNA]</scope>
</reference>
<dbReference type="EMBL" id="FUGD01000046">
    <property type="protein sequence ID" value="SJM36442.1"/>
    <property type="molecule type" value="Genomic_DNA"/>
</dbReference>
<dbReference type="STRING" id="1945520.A1019T_00403"/>
<protein>
    <recommendedName>
        <fullName evidence="1">Inner membrane protein</fullName>
    </recommendedName>
</protein>
<accession>A0A1R4ED70</accession>
<name>A0A1R4ED70_9GAMM</name>
<dbReference type="AlphaFoldDB" id="A0A1R4ED70"/>
<comment type="subcellular location">
    <subcellularLocation>
        <location evidence="1">Cell inner membrane</location>
        <topology evidence="1">Multi-pass membrane protein</topology>
    </subcellularLocation>
</comment>
<keyword evidence="2" id="KW-0812">Transmembrane</keyword>
<feature type="transmembrane region" description="Helical" evidence="2">
    <location>
        <begin position="117"/>
        <end position="134"/>
    </location>
</feature>
<keyword evidence="2" id="KW-1133">Transmembrane helix</keyword>
<dbReference type="PANTHER" id="PTHR35813:SF1">
    <property type="entry name" value="INNER MEMBRANE PROTEIN YBAN"/>
    <property type="match status" value="1"/>
</dbReference>
<dbReference type="Proteomes" id="UP000188169">
    <property type="component" value="Unassembled WGS sequence"/>
</dbReference>
<dbReference type="OrthoDB" id="9816293at2"/>
<evidence type="ECO:0000256" key="2">
    <source>
        <dbReference type="SAM" id="Phobius"/>
    </source>
</evidence>
<evidence type="ECO:0000313" key="3">
    <source>
        <dbReference type="EMBL" id="SJM36442.1"/>
    </source>
</evidence>
<keyword evidence="4" id="KW-1185">Reference proteome</keyword>
<feature type="transmembrane region" description="Helical" evidence="2">
    <location>
        <begin position="50"/>
        <end position="71"/>
    </location>
</feature>
<dbReference type="Pfam" id="PF04304">
    <property type="entry name" value="DUF454"/>
    <property type="match status" value="1"/>
</dbReference>
<gene>
    <name evidence="3" type="primary">ybaN</name>
    <name evidence="3" type="ORF">A1019T_00403</name>
</gene>
<dbReference type="GO" id="GO:0005886">
    <property type="term" value="C:plasma membrane"/>
    <property type="evidence" value="ECO:0007669"/>
    <property type="project" value="UniProtKB-SubCell"/>
</dbReference>
<feature type="transmembrane region" description="Helical" evidence="2">
    <location>
        <begin position="23"/>
        <end position="44"/>
    </location>
</feature>
<dbReference type="PANTHER" id="PTHR35813">
    <property type="entry name" value="INNER MEMBRANE PROTEIN YBAN"/>
    <property type="match status" value="1"/>
</dbReference>
<keyword evidence="1" id="KW-1003">Cell membrane</keyword>
<proteinExistence type="predicted"/>